<evidence type="ECO:0000313" key="2">
    <source>
        <dbReference type="Proteomes" id="UP000219612"/>
    </source>
</evidence>
<accession>A0A285J3B0</accession>
<proteinExistence type="predicted"/>
<sequence length="263" mass="28726">MTDAFDTGRPHPARVYDFLLGGKDNFAADRAAAEQGLKANPNAATAPRQNRAFLQRTVHYLAAEAGITQFLDIGTGLPTKPNVHEVAQEVTPSARIVYADNDPIVLSHARALLTSNPSGRTAYVGARLQEAGALLDTTEVRDTLDLNEPVALLLFAILHFIEDDEDPYAIVEGLMSRLPSGSYLVLSHITADHDPESWARFTAIMREQGIPSRLRSRSEVTRFFTGLDLIDPGVVPILKWRPTTETDLTDAQVALYGGVARKP</sequence>
<dbReference type="EMBL" id="OBDY01000015">
    <property type="protein sequence ID" value="SNY54563.1"/>
    <property type="molecule type" value="Genomic_DNA"/>
</dbReference>
<name>A0A285J3B0_9ACTN</name>
<gene>
    <name evidence="1" type="ORF">SAMN05421748_115102</name>
</gene>
<dbReference type="OrthoDB" id="4073278at2"/>
<dbReference type="GO" id="GO:0008168">
    <property type="term" value="F:methyltransferase activity"/>
    <property type="evidence" value="ECO:0007669"/>
    <property type="project" value="UniProtKB-KW"/>
</dbReference>
<dbReference type="GO" id="GO:0032259">
    <property type="term" value="P:methylation"/>
    <property type="evidence" value="ECO:0007669"/>
    <property type="project" value="UniProtKB-KW"/>
</dbReference>
<evidence type="ECO:0000313" key="1">
    <source>
        <dbReference type="EMBL" id="SNY54563.1"/>
    </source>
</evidence>
<dbReference type="Proteomes" id="UP000219612">
    <property type="component" value="Unassembled WGS sequence"/>
</dbReference>
<keyword evidence="1" id="KW-0489">Methyltransferase</keyword>
<dbReference type="Pfam" id="PF04672">
    <property type="entry name" value="Methyltransf_19"/>
    <property type="match status" value="1"/>
</dbReference>
<protein>
    <submittedName>
        <fullName evidence="1">S-adenosyl methyltransferase</fullName>
    </submittedName>
</protein>
<organism evidence="1 2">
    <name type="scientific">Paractinoplanes atraurantiacus</name>
    <dbReference type="NCBI Taxonomy" id="1036182"/>
    <lineage>
        <taxon>Bacteria</taxon>
        <taxon>Bacillati</taxon>
        <taxon>Actinomycetota</taxon>
        <taxon>Actinomycetes</taxon>
        <taxon>Micromonosporales</taxon>
        <taxon>Micromonosporaceae</taxon>
        <taxon>Paractinoplanes</taxon>
    </lineage>
</organism>
<dbReference type="Gene3D" id="3.40.50.150">
    <property type="entry name" value="Vaccinia Virus protein VP39"/>
    <property type="match status" value="1"/>
</dbReference>
<reference evidence="2" key="1">
    <citation type="submission" date="2017-09" db="EMBL/GenBank/DDBJ databases">
        <authorList>
            <person name="Varghese N."/>
            <person name="Submissions S."/>
        </authorList>
    </citation>
    <scope>NUCLEOTIDE SEQUENCE [LARGE SCALE GENOMIC DNA]</scope>
    <source>
        <strain evidence="2">CGMCC 4.6857</strain>
    </source>
</reference>
<dbReference type="AlphaFoldDB" id="A0A285J3B0"/>
<dbReference type="InterPro" id="IPR006764">
    <property type="entry name" value="SAM_dep_MeTrfase_SAV2177_type"/>
</dbReference>
<keyword evidence="1" id="KW-0808">Transferase</keyword>
<dbReference type="InterPro" id="IPR029063">
    <property type="entry name" value="SAM-dependent_MTases_sf"/>
</dbReference>
<keyword evidence="2" id="KW-1185">Reference proteome</keyword>
<dbReference type="RefSeq" id="WP_097323472.1">
    <property type="nucleotide sequence ID" value="NZ_OBDY01000015.1"/>
</dbReference>
<dbReference type="SUPFAM" id="SSF53335">
    <property type="entry name" value="S-adenosyl-L-methionine-dependent methyltransferases"/>
    <property type="match status" value="1"/>
</dbReference>
<dbReference type="PIRSF" id="PIRSF017393">
    <property type="entry name" value="MTase_SAV2177"/>
    <property type="match status" value="1"/>
</dbReference>